<evidence type="ECO:0000313" key="2">
    <source>
        <dbReference type="Proteomes" id="UP000789920"/>
    </source>
</evidence>
<protein>
    <submittedName>
        <fullName evidence="1">23823_t:CDS:1</fullName>
    </submittedName>
</protein>
<sequence length="230" mass="26545">SDIENICGEISYNDPNKDFEILDDVSIKNNSESFKQLTTPLLSSAYNTSNRSDIYNNLYDLYFDKTAIKMAKKYANLISQATQEQIEEESDSHQESELNIELSSSKIKYINQAYIIIDKLDGKLQRCSHNVSKPLRQLGGGAVLPFDCIDQHNNNSAKSLQFIAKWVNDMFKSVERDIQYLLLYEIFKGIMVFFEKLNLIQSKNHEEINDKESDNNMTRDNKNDISKKQS</sequence>
<reference evidence="1" key="1">
    <citation type="submission" date="2021-06" db="EMBL/GenBank/DDBJ databases">
        <authorList>
            <person name="Kallberg Y."/>
            <person name="Tangrot J."/>
            <person name="Rosling A."/>
        </authorList>
    </citation>
    <scope>NUCLEOTIDE SEQUENCE</scope>
    <source>
        <strain evidence="1">MA461A</strain>
    </source>
</reference>
<evidence type="ECO:0000313" key="1">
    <source>
        <dbReference type="EMBL" id="CAG8492901.1"/>
    </source>
</evidence>
<organism evidence="1 2">
    <name type="scientific">Racocetra persica</name>
    <dbReference type="NCBI Taxonomy" id="160502"/>
    <lineage>
        <taxon>Eukaryota</taxon>
        <taxon>Fungi</taxon>
        <taxon>Fungi incertae sedis</taxon>
        <taxon>Mucoromycota</taxon>
        <taxon>Glomeromycotina</taxon>
        <taxon>Glomeromycetes</taxon>
        <taxon>Diversisporales</taxon>
        <taxon>Gigasporaceae</taxon>
        <taxon>Racocetra</taxon>
    </lineage>
</organism>
<feature type="non-terminal residue" evidence="1">
    <location>
        <position position="1"/>
    </location>
</feature>
<keyword evidence="2" id="KW-1185">Reference proteome</keyword>
<comment type="caution">
    <text evidence="1">The sequence shown here is derived from an EMBL/GenBank/DDBJ whole genome shotgun (WGS) entry which is preliminary data.</text>
</comment>
<accession>A0ACA9KU43</accession>
<proteinExistence type="predicted"/>
<dbReference type="Proteomes" id="UP000789920">
    <property type="component" value="Unassembled WGS sequence"/>
</dbReference>
<dbReference type="EMBL" id="CAJVQC010001356">
    <property type="protein sequence ID" value="CAG8492901.1"/>
    <property type="molecule type" value="Genomic_DNA"/>
</dbReference>
<name>A0ACA9KU43_9GLOM</name>
<gene>
    <name evidence="1" type="ORF">RPERSI_LOCUS1471</name>
</gene>